<dbReference type="EMBL" id="BLMI01000124">
    <property type="protein sequence ID" value="GFI41009.1"/>
    <property type="molecule type" value="Genomic_DNA"/>
</dbReference>
<evidence type="ECO:0000313" key="4">
    <source>
        <dbReference type="Proteomes" id="UP000490821"/>
    </source>
</evidence>
<dbReference type="Proteomes" id="UP000490821">
    <property type="component" value="Unassembled WGS sequence"/>
</dbReference>
<evidence type="ECO:0000313" key="1">
    <source>
        <dbReference type="EMBL" id="GFI41009.1"/>
    </source>
</evidence>
<evidence type="ECO:0000313" key="2">
    <source>
        <dbReference type="EMBL" id="SET61284.1"/>
    </source>
</evidence>
<organism evidence="2 3">
    <name type="scientific">Thomasclavelia cocleata</name>
    <dbReference type="NCBI Taxonomy" id="69824"/>
    <lineage>
        <taxon>Bacteria</taxon>
        <taxon>Bacillati</taxon>
        <taxon>Bacillota</taxon>
        <taxon>Erysipelotrichia</taxon>
        <taxon>Erysipelotrichales</taxon>
        <taxon>Coprobacillaceae</taxon>
        <taxon>Thomasclavelia</taxon>
    </lineage>
</organism>
<dbReference type="EMBL" id="FOIN01000022">
    <property type="protein sequence ID" value="SET61284.1"/>
    <property type="molecule type" value="Genomic_DNA"/>
</dbReference>
<proteinExistence type="predicted"/>
<dbReference type="RefSeq" id="WP_228762359.1">
    <property type="nucleotide sequence ID" value="NZ_BLMI01000124.1"/>
</dbReference>
<reference evidence="3" key="2">
    <citation type="submission" date="2016-10" db="EMBL/GenBank/DDBJ databases">
        <authorList>
            <person name="Varghese N."/>
            <person name="Submissions S."/>
        </authorList>
    </citation>
    <scope>NUCLEOTIDE SEQUENCE [LARGE SCALE GENOMIC DNA]</scope>
    <source>
        <strain evidence="3">DSM 1551</strain>
    </source>
</reference>
<protein>
    <submittedName>
        <fullName evidence="2">Uncharacterized protein</fullName>
    </submittedName>
</protein>
<dbReference type="Proteomes" id="UP000198558">
    <property type="component" value="Unassembled WGS sequence"/>
</dbReference>
<sequence>MLVKTKNYVYFGDTGGKECKVNMKRIIKLVIVMTLCMVMIGCQRKEKNVYTETYTLKYFYVEGCSNCEYFTKNGLPLIKEEFGDHMKIIKYDMDDQETVEDVKRAYNEIVDNIIDFNQDDYGFGPFLVLEDYFAQLGVDNVDDFLENLIKAINDKKLGKPKGSDTYYYFKDGKIKEE</sequence>
<keyword evidence="3" id="KW-1185">Reference proteome</keyword>
<evidence type="ECO:0000313" key="3">
    <source>
        <dbReference type="Proteomes" id="UP000198558"/>
    </source>
</evidence>
<name>A0A1I0FSY2_9FIRM</name>
<gene>
    <name evidence="1" type="ORF">IMSAGC017_01049</name>
    <name evidence="2" type="ORF">SAMN04489758_1222</name>
</gene>
<reference evidence="2" key="1">
    <citation type="submission" date="2016-10" db="EMBL/GenBank/DDBJ databases">
        <authorList>
            <person name="de Groot N.N."/>
        </authorList>
    </citation>
    <scope>NUCLEOTIDE SEQUENCE [LARGE SCALE GENOMIC DNA]</scope>
    <source>
        <strain evidence="2">DSM 1551</strain>
    </source>
</reference>
<dbReference type="GeneID" id="78288732"/>
<reference evidence="1 4" key="3">
    <citation type="journal article" date="2020" name="Microbiome">
        <title>Single-cell genomics of uncultured bacteria reveals dietary fiber responders in the mouse gut microbiota.</title>
        <authorList>
            <person name="Chijiiwa R."/>
            <person name="Hosokawa M."/>
            <person name="Kogawa M."/>
            <person name="Nishikawa Y."/>
            <person name="Ide K."/>
            <person name="Sakanashi C."/>
            <person name="Takahashi K."/>
            <person name="Takeyama H."/>
        </authorList>
    </citation>
    <scope>NUCLEOTIDE SEQUENCE [LARGE SCALE GENOMIC DNA]</scope>
    <source>
        <strain evidence="1">IMSAGC_017</strain>
    </source>
</reference>
<accession>A0A1I0FSY2</accession>
<dbReference type="AlphaFoldDB" id="A0A1I0FSY2"/>